<keyword evidence="2" id="KW-0732">Signal</keyword>
<evidence type="ECO:0000256" key="2">
    <source>
        <dbReference type="SAM" id="SignalP"/>
    </source>
</evidence>
<accession>A0AAE0WF94</accession>
<feature type="signal peptide" evidence="2">
    <location>
        <begin position="1"/>
        <end position="18"/>
    </location>
</feature>
<feature type="region of interest" description="Disordered" evidence="1">
    <location>
        <begin position="390"/>
        <end position="417"/>
    </location>
</feature>
<dbReference type="Pfam" id="PF01263">
    <property type="entry name" value="Aldose_epim"/>
    <property type="match status" value="1"/>
</dbReference>
<sequence>MGIKTLTAALALPLLALAQNATLSSPGALPTIEGGGPVVRSDGKYVIQSEGITAYAIPYAATLSNLFIKDVHNVTRDIVLGIKNGTFTIDGYTYHTNLNDNNGLDTLHGGSNGWDYRNWTVVAHTTDSITFSLVDPDNSLGMGFPGEVIAYITYTLTPYQWHLRMTALSTTKKTPIMLSSHTYWNLDGFQNPSTPLALNYSLHLPHGGLRTEIDNIEIPTGNLLGNEQYSVNDFWSAPKQLGANVSSPALKGNCGYNCTGYDNCYIFNRDAYGPYNWQEAPVATLASPYSGIQIDIFTDQDAFQVYTCNNMNGSFALKETQGFFNDSSRPRVVNKYGCVVMEVEDWIDGINNPQWGRNKKQIFGPGDGPYVLEATYNVSLNHSLAATYDGQCETPPGARPQERRRASRMPSQSANYESQMFERQVYERIPEAIRASNRLQDALGLRMGRTVTNSEPGAPPWLPFAKSEAAAPSDIEASTITDWRGHMSKTSVDSTIDAEHEMIDEVPEDITAQQGIIPEIVVHAASPCPEDIDIRRPLGDRKRQLSDGTMPKMHTAAKRPRVLGALFEMVPRTPKQPSSILFADIPPALPPPKHKDPGEGYAKYPLPTYWRPGLSHKLTIWLQHPATHSAQIPLLSLRLNMIALSEKAQSDKLYFPSDSYDRLDSFRIRLPMAYGVPHTQDWLVFVCVSAGLSGDGFDSDFEEDEDDDEDEDEQALPYWVMMVQMHHVVVISTEPIEEEESEGLGSPLLSEGGEVRRDKIKTRLLIDRVPLVHGRGVDPRFAEKFFIACGYGSGMFDVVSEGPLPLDEQGGILKATQGCKASADISWQ</sequence>
<dbReference type="Gene3D" id="2.70.98.10">
    <property type="match status" value="1"/>
</dbReference>
<dbReference type="InterPro" id="IPR011013">
    <property type="entry name" value="Gal_mutarotase_sf_dom"/>
</dbReference>
<keyword evidence="4" id="KW-1185">Reference proteome</keyword>
<gene>
    <name evidence="3" type="ORF">LTR78_009820</name>
</gene>
<evidence type="ECO:0000256" key="1">
    <source>
        <dbReference type="SAM" id="MobiDB-lite"/>
    </source>
</evidence>
<dbReference type="Proteomes" id="UP001274830">
    <property type="component" value="Unassembled WGS sequence"/>
</dbReference>
<protein>
    <recommendedName>
        <fullName evidence="5">Galactose mutarotase-like protein</fullName>
    </recommendedName>
</protein>
<feature type="chain" id="PRO_5042204145" description="Galactose mutarotase-like protein" evidence="2">
    <location>
        <begin position="19"/>
        <end position="828"/>
    </location>
</feature>
<organism evidence="3 4">
    <name type="scientific">Recurvomyces mirabilis</name>
    <dbReference type="NCBI Taxonomy" id="574656"/>
    <lineage>
        <taxon>Eukaryota</taxon>
        <taxon>Fungi</taxon>
        <taxon>Dikarya</taxon>
        <taxon>Ascomycota</taxon>
        <taxon>Pezizomycotina</taxon>
        <taxon>Dothideomycetes</taxon>
        <taxon>Dothideomycetidae</taxon>
        <taxon>Mycosphaerellales</taxon>
        <taxon>Teratosphaeriaceae</taxon>
        <taxon>Recurvomyces</taxon>
    </lineage>
</organism>
<dbReference type="InterPro" id="IPR008183">
    <property type="entry name" value="Aldose_1/G6P_1-epimerase"/>
</dbReference>
<proteinExistence type="predicted"/>
<evidence type="ECO:0000313" key="4">
    <source>
        <dbReference type="Proteomes" id="UP001274830"/>
    </source>
</evidence>
<dbReference type="InterPro" id="IPR014718">
    <property type="entry name" value="GH-type_carb-bd"/>
</dbReference>
<dbReference type="GO" id="GO:0004034">
    <property type="term" value="F:aldose 1-epimerase activity"/>
    <property type="evidence" value="ECO:0007669"/>
    <property type="project" value="TreeGrafter"/>
</dbReference>
<dbReference type="SUPFAM" id="SSF74650">
    <property type="entry name" value="Galactose mutarotase-like"/>
    <property type="match status" value="1"/>
</dbReference>
<comment type="caution">
    <text evidence="3">The sequence shown here is derived from an EMBL/GenBank/DDBJ whole genome shotgun (WGS) entry which is preliminary data.</text>
</comment>
<evidence type="ECO:0000313" key="3">
    <source>
        <dbReference type="EMBL" id="KAK3670266.1"/>
    </source>
</evidence>
<dbReference type="GO" id="GO:0033499">
    <property type="term" value="P:galactose catabolic process via UDP-galactose, Leloir pathway"/>
    <property type="evidence" value="ECO:0007669"/>
    <property type="project" value="TreeGrafter"/>
</dbReference>
<dbReference type="GO" id="GO:0006006">
    <property type="term" value="P:glucose metabolic process"/>
    <property type="evidence" value="ECO:0007669"/>
    <property type="project" value="TreeGrafter"/>
</dbReference>
<dbReference type="EMBL" id="JAUTXT010000059">
    <property type="protein sequence ID" value="KAK3670266.1"/>
    <property type="molecule type" value="Genomic_DNA"/>
</dbReference>
<name>A0AAE0WF94_9PEZI</name>
<reference evidence="3" key="1">
    <citation type="submission" date="2023-07" db="EMBL/GenBank/DDBJ databases">
        <title>Black Yeasts Isolated from many extreme environments.</title>
        <authorList>
            <person name="Coleine C."/>
            <person name="Stajich J.E."/>
            <person name="Selbmann L."/>
        </authorList>
    </citation>
    <scope>NUCLEOTIDE SEQUENCE</scope>
    <source>
        <strain evidence="3">CCFEE 5485</strain>
    </source>
</reference>
<dbReference type="GO" id="GO:0030246">
    <property type="term" value="F:carbohydrate binding"/>
    <property type="evidence" value="ECO:0007669"/>
    <property type="project" value="InterPro"/>
</dbReference>
<evidence type="ECO:0008006" key="5">
    <source>
        <dbReference type="Google" id="ProtNLM"/>
    </source>
</evidence>
<dbReference type="PANTHER" id="PTHR10091">
    <property type="entry name" value="ALDOSE-1-EPIMERASE"/>
    <property type="match status" value="1"/>
</dbReference>
<dbReference type="AlphaFoldDB" id="A0AAE0WF94"/>
<dbReference type="PANTHER" id="PTHR10091:SF6">
    <property type="entry name" value="1-EPIMERASE, PUTATIVE (AFU_ORTHOLOGUE AFUA_3G13240)-RELATED"/>
    <property type="match status" value="1"/>
</dbReference>